<evidence type="ECO:0000256" key="1">
    <source>
        <dbReference type="ARBA" id="ARBA00007471"/>
    </source>
</evidence>
<keyword evidence="4" id="KW-1185">Reference proteome</keyword>
<dbReference type="InterPro" id="IPR030564">
    <property type="entry name" value="Myotubularin"/>
</dbReference>
<evidence type="ECO:0000259" key="2">
    <source>
        <dbReference type="PROSITE" id="PS51339"/>
    </source>
</evidence>
<feature type="domain" description="Myotubularin phosphatase" evidence="2">
    <location>
        <begin position="113"/>
        <end position="278"/>
    </location>
</feature>
<reference evidence="3 4" key="1">
    <citation type="submission" date="2013-05" db="EMBL/GenBank/DDBJ databases">
        <title>Draft genome of the parasitic nematode Anyclostoma ceylanicum.</title>
        <authorList>
            <person name="Mitreva M."/>
        </authorList>
    </citation>
    <scope>NUCLEOTIDE SEQUENCE [LARGE SCALE GENOMIC DNA]</scope>
</reference>
<accession>A0A0D6M849</accession>
<dbReference type="PROSITE" id="PS51339">
    <property type="entry name" value="PPASE_MYOTUBULARIN"/>
    <property type="match status" value="1"/>
</dbReference>
<comment type="similarity">
    <text evidence="1">Belongs to the protein-tyrosine phosphatase family. Non-receptor class myotubularin subfamily.</text>
</comment>
<dbReference type="Pfam" id="PF06602">
    <property type="entry name" value="Myotub-related"/>
    <property type="match status" value="1"/>
</dbReference>
<evidence type="ECO:0000313" key="3">
    <source>
        <dbReference type="EMBL" id="EPB80309.1"/>
    </source>
</evidence>
<organism evidence="3 4">
    <name type="scientific">Ancylostoma ceylanicum</name>
    <dbReference type="NCBI Taxonomy" id="53326"/>
    <lineage>
        <taxon>Eukaryota</taxon>
        <taxon>Metazoa</taxon>
        <taxon>Ecdysozoa</taxon>
        <taxon>Nematoda</taxon>
        <taxon>Chromadorea</taxon>
        <taxon>Rhabditida</taxon>
        <taxon>Rhabditina</taxon>
        <taxon>Rhabditomorpha</taxon>
        <taxon>Strongyloidea</taxon>
        <taxon>Ancylostomatidae</taxon>
        <taxon>Ancylostomatinae</taxon>
        <taxon>Ancylostoma</taxon>
    </lineage>
</organism>
<dbReference type="InterPro" id="IPR010569">
    <property type="entry name" value="Myotubularin-like_Pase_dom"/>
</dbReference>
<sequence length="293" mass="34182">MRATSRENAVTWYDLLTEAMIRKDNKNLFAWNFAEKQAVLLRSSQLKLAVFGWINGLDGKFFQLLHSYIDKHAPDHQQKTRYELLKLPDLDQVQSSFIGLMELLSSGQLLSDEGFKVLIRTEWVAFGHRFPERNGIYGKDTKPKPRNLAPLTDDPRAFTDSLRIQRAGENERSPIFLQFLDAVHQLLHRFPTAFQFNDFFLIELARHAYSGLVGPFIFNSLQESREESEKMHREVISVWQYIDRTGDKVTNALYDQRTVGKLPTDSIVNNVRLWSELYNNTLFDEVIPFFDFK</sequence>
<dbReference type="GO" id="GO:0046856">
    <property type="term" value="P:phosphatidylinositol dephosphorylation"/>
    <property type="evidence" value="ECO:0007669"/>
    <property type="project" value="TreeGrafter"/>
</dbReference>
<proteinExistence type="inferred from homology"/>
<dbReference type="EMBL" id="KE124781">
    <property type="protein sequence ID" value="EPB80309.1"/>
    <property type="molecule type" value="Genomic_DNA"/>
</dbReference>
<evidence type="ECO:0000313" key="4">
    <source>
        <dbReference type="Proteomes" id="UP000054495"/>
    </source>
</evidence>
<dbReference type="GO" id="GO:0004438">
    <property type="term" value="F:phosphatidylinositol-3-phosphate phosphatase activity"/>
    <property type="evidence" value="ECO:0007669"/>
    <property type="project" value="TreeGrafter"/>
</dbReference>
<dbReference type="Proteomes" id="UP000054495">
    <property type="component" value="Unassembled WGS sequence"/>
</dbReference>
<dbReference type="GO" id="GO:0106018">
    <property type="term" value="F:phosphatidylinositol-3,5-bisphosphate phosphatase activity"/>
    <property type="evidence" value="ECO:0007669"/>
    <property type="project" value="TreeGrafter"/>
</dbReference>
<dbReference type="PANTHER" id="PTHR10807:SF129">
    <property type="entry name" value="MYOTUBULARIN-RELATED PROTEIN 3"/>
    <property type="match status" value="1"/>
</dbReference>
<dbReference type="GO" id="GO:0005737">
    <property type="term" value="C:cytoplasm"/>
    <property type="evidence" value="ECO:0007669"/>
    <property type="project" value="TreeGrafter"/>
</dbReference>
<name>A0A0D6M849_9BILA</name>
<dbReference type="InterPro" id="IPR029021">
    <property type="entry name" value="Prot-tyrosine_phosphatase-like"/>
</dbReference>
<dbReference type="PANTHER" id="PTHR10807">
    <property type="entry name" value="MYOTUBULARIN-RELATED"/>
    <property type="match status" value="1"/>
</dbReference>
<protein>
    <recommendedName>
        <fullName evidence="2">Myotubularin phosphatase domain-containing protein</fullName>
    </recommendedName>
</protein>
<dbReference type="SUPFAM" id="SSF52799">
    <property type="entry name" value="(Phosphotyrosine protein) phosphatases II"/>
    <property type="match status" value="1"/>
</dbReference>
<gene>
    <name evidence="3" type="ORF">ANCCEY_00566</name>
</gene>
<dbReference type="AlphaFoldDB" id="A0A0D6M849"/>